<evidence type="ECO:0000256" key="1">
    <source>
        <dbReference type="ARBA" id="ARBA00001936"/>
    </source>
</evidence>
<evidence type="ECO:0000256" key="2">
    <source>
        <dbReference type="ARBA" id="ARBA00001946"/>
    </source>
</evidence>
<comment type="cofactor">
    <cofactor evidence="2">
        <name>Mg(2+)</name>
        <dbReference type="ChEBI" id="CHEBI:18420"/>
    </cofactor>
</comment>
<reference evidence="6" key="2">
    <citation type="submission" date="2018-05" db="EMBL/GenBank/DDBJ databases">
        <title>OpunRS2 (Oryza punctata Reference Sequence Version 2).</title>
        <authorList>
            <person name="Zhang J."/>
            <person name="Kudrna D."/>
            <person name="Lee S."/>
            <person name="Talag J."/>
            <person name="Welchert J."/>
            <person name="Wing R.A."/>
        </authorList>
    </citation>
    <scope>NUCLEOTIDE SEQUENCE [LARGE SCALE GENOMIC DNA]</scope>
</reference>
<accession>A0A0E0KP71</accession>
<dbReference type="InterPro" id="IPR034741">
    <property type="entry name" value="Terpene_cyclase-like_1_C"/>
</dbReference>
<feature type="domain" description="Terpene synthase N-terminal" evidence="4">
    <location>
        <begin position="27"/>
        <end position="188"/>
    </location>
</feature>
<dbReference type="Proteomes" id="UP000026962">
    <property type="component" value="Chromosome 4"/>
</dbReference>
<sequence length="540" mass="62290">MVRVSHDVSHPLVAGEAIAPEKEFSYEPSKSEEWMRHRANKLKENVRRLFWTSNDVVARMNLVDSIQHLGIGHLFDDEISHTLNDIYQSEFTSSSLHEVALRFRLLRGHGLWVSADVFNKFKGDDGRFINKLASEPRGLLSLYNAAYLLIHDEPELEEAISFSRYHLKSMMQGSDVKQPLVNQISRALRLPLPRTYKRVETLHYLSEYGQEEGHIPILLDLAKLDFNLLQRVHLKELKAISEWSKDLYRYMGLSYIRERVVEAYTWSYMMYYEEDFALTRMFVAKLIALGTVMDDTYDAHATIQECRLLNTAIQRWDDSAISILPEYLKKFYHKLLINFKEFEDQVAANEKYRVAYTKQEFQKQSAYYLQEAEWSNEKHKPSFQDQVVLSTKSSAVQLVCVAAAVGWGDAMTAEAFEWASSGNATVVACAKIGRFLNDIAAFKRGKNRGDVASSVECYMNENGVTSDVAFAKIDLLIEDEWRTMNLNRFEHQEMLPIVQRVVNFAVSLVLFYDGRMDAYTFAPLLTEVIKSLFVRPIPIS</sequence>
<feature type="domain" description="Terpene synthase metal-binding" evidence="5">
    <location>
        <begin position="245"/>
        <end position="482"/>
    </location>
</feature>
<dbReference type="PANTHER" id="PTHR31225">
    <property type="entry name" value="OS04G0344100 PROTEIN-RELATED"/>
    <property type="match status" value="1"/>
</dbReference>
<dbReference type="Pfam" id="PF01397">
    <property type="entry name" value="Terpene_synth"/>
    <property type="match status" value="1"/>
</dbReference>
<name>A0A0E0KP71_ORYPU</name>
<dbReference type="InterPro" id="IPR044814">
    <property type="entry name" value="Terpene_cyclase_plant_C1"/>
</dbReference>
<dbReference type="InterPro" id="IPR008949">
    <property type="entry name" value="Isoprenoid_synthase_dom_sf"/>
</dbReference>
<comment type="cofactor">
    <cofactor evidence="1">
        <name>Mn(2+)</name>
        <dbReference type="ChEBI" id="CHEBI:29035"/>
    </cofactor>
</comment>
<dbReference type="eggNOG" id="ENOG502QUCN">
    <property type="taxonomic scope" value="Eukaryota"/>
</dbReference>
<dbReference type="CDD" id="cd00684">
    <property type="entry name" value="Terpene_cyclase_plant_C1"/>
    <property type="match status" value="1"/>
</dbReference>
<dbReference type="Gene3D" id="1.50.10.130">
    <property type="entry name" value="Terpene synthase, N-terminal domain"/>
    <property type="match status" value="1"/>
</dbReference>
<evidence type="ECO:0000259" key="5">
    <source>
        <dbReference type="Pfam" id="PF03936"/>
    </source>
</evidence>
<dbReference type="PANTHER" id="PTHR31225:SF92">
    <property type="entry name" value="OS04G0345400 PROTEIN"/>
    <property type="match status" value="1"/>
</dbReference>
<dbReference type="GO" id="GO:0000287">
    <property type="term" value="F:magnesium ion binding"/>
    <property type="evidence" value="ECO:0007669"/>
    <property type="project" value="InterPro"/>
</dbReference>
<keyword evidence="7" id="KW-1185">Reference proteome</keyword>
<keyword evidence="3" id="KW-0479">Metal-binding</keyword>
<dbReference type="Pfam" id="PF03936">
    <property type="entry name" value="Terpene_synth_C"/>
    <property type="match status" value="1"/>
</dbReference>
<dbReference type="SUPFAM" id="SSF48239">
    <property type="entry name" value="Terpenoid cyclases/Protein prenyltransferases"/>
    <property type="match status" value="1"/>
</dbReference>
<dbReference type="InterPro" id="IPR005630">
    <property type="entry name" value="Terpene_synthase_metal-bd"/>
</dbReference>
<dbReference type="InterPro" id="IPR001906">
    <property type="entry name" value="Terpene_synth_N"/>
</dbReference>
<evidence type="ECO:0000313" key="7">
    <source>
        <dbReference type="Proteomes" id="UP000026962"/>
    </source>
</evidence>
<protein>
    <submittedName>
        <fullName evidence="6">Uncharacterized protein</fullName>
    </submittedName>
</protein>
<dbReference type="InterPro" id="IPR008930">
    <property type="entry name" value="Terpenoid_cyclase/PrenylTrfase"/>
</dbReference>
<dbReference type="EnsemblPlants" id="OPUNC04G06740.1">
    <property type="protein sequence ID" value="OPUNC04G06740.1"/>
    <property type="gene ID" value="OPUNC04G06740"/>
</dbReference>
<dbReference type="SFLD" id="SFLDS00005">
    <property type="entry name" value="Isoprenoid_Synthase_Type_I"/>
    <property type="match status" value="1"/>
</dbReference>
<dbReference type="Gene3D" id="1.10.600.10">
    <property type="entry name" value="Farnesyl Diphosphate Synthase"/>
    <property type="match status" value="1"/>
</dbReference>
<evidence type="ECO:0000313" key="6">
    <source>
        <dbReference type="EnsemblPlants" id="OPUNC04G06740.1"/>
    </source>
</evidence>
<evidence type="ECO:0000256" key="3">
    <source>
        <dbReference type="ARBA" id="ARBA00022723"/>
    </source>
</evidence>
<dbReference type="InterPro" id="IPR036965">
    <property type="entry name" value="Terpene_synth_N_sf"/>
</dbReference>
<dbReference type="InterPro" id="IPR050148">
    <property type="entry name" value="Terpene_synthase-like"/>
</dbReference>
<dbReference type="STRING" id="4537.A0A0E0KP71"/>
<dbReference type="AlphaFoldDB" id="A0A0E0KP71"/>
<reference evidence="6" key="1">
    <citation type="submission" date="2015-04" db="UniProtKB">
        <authorList>
            <consortium name="EnsemblPlants"/>
        </authorList>
    </citation>
    <scope>IDENTIFICATION</scope>
</reference>
<organism evidence="6">
    <name type="scientific">Oryza punctata</name>
    <name type="common">Red rice</name>
    <dbReference type="NCBI Taxonomy" id="4537"/>
    <lineage>
        <taxon>Eukaryota</taxon>
        <taxon>Viridiplantae</taxon>
        <taxon>Streptophyta</taxon>
        <taxon>Embryophyta</taxon>
        <taxon>Tracheophyta</taxon>
        <taxon>Spermatophyta</taxon>
        <taxon>Magnoliopsida</taxon>
        <taxon>Liliopsida</taxon>
        <taxon>Poales</taxon>
        <taxon>Poaceae</taxon>
        <taxon>BOP clade</taxon>
        <taxon>Oryzoideae</taxon>
        <taxon>Oryzeae</taxon>
        <taxon>Oryzinae</taxon>
        <taxon>Oryza</taxon>
    </lineage>
</organism>
<proteinExistence type="predicted"/>
<dbReference type="SFLD" id="SFLDG01019">
    <property type="entry name" value="Terpene_Cyclase_Like_1_C_Termi"/>
    <property type="match status" value="1"/>
</dbReference>
<dbReference type="SUPFAM" id="SSF48576">
    <property type="entry name" value="Terpenoid synthases"/>
    <property type="match status" value="1"/>
</dbReference>
<dbReference type="GO" id="GO:0016102">
    <property type="term" value="P:diterpenoid biosynthetic process"/>
    <property type="evidence" value="ECO:0007669"/>
    <property type="project" value="InterPro"/>
</dbReference>
<evidence type="ECO:0000259" key="4">
    <source>
        <dbReference type="Pfam" id="PF01397"/>
    </source>
</evidence>
<dbReference type="Gramene" id="OPUNC04G06740.1">
    <property type="protein sequence ID" value="OPUNC04G06740.1"/>
    <property type="gene ID" value="OPUNC04G06740"/>
</dbReference>
<dbReference type="OMA" id="TSEVAMT"/>
<dbReference type="GO" id="GO:0010333">
    <property type="term" value="F:terpene synthase activity"/>
    <property type="evidence" value="ECO:0007669"/>
    <property type="project" value="InterPro"/>
</dbReference>